<evidence type="ECO:0000256" key="6">
    <source>
        <dbReference type="ARBA" id="ARBA00022679"/>
    </source>
</evidence>
<evidence type="ECO:0000256" key="9">
    <source>
        <dbReference type="ARBA" id="ARBA00023315"/>
    </source>
</evidence>
<evidence type="ECO:0000313" key="15">
    <source>
        <dbReference type="Proteomes" id="UP000092207"/>
    </source>
</evidence>
<name>A0A1A2WCR5_MYCSC</name>
<dbReference type="InterPro" id="IPR004255">
    <property type="entry name" value="O-acyltransferase_WSD1_N"/>
</dbReference>
<keyword evidence="9 14" id="KW-0012">Acyltransferase</keyword>
<comment type="pathway">
    <text evidence="2">Lipid metabolism.</text>
</comment>
<dbReference type="Proteomes" id="UP000092207">
    <property type="component" value="Unassembled WGS sequence"/>
</dbReference>
<protein>
    <recommendedName>
        <fullName evidence="4">diacylglycerol O-acyltransferase</fullName>
        <ecNumber evidence="4">2.3.1.20</ecNumber>
    </recommendedName>
</protein>
<dbReference type="GO" id="GO:0005886">
    <property type="term" value="C:plasma membrane"/>
    <property type="evidence" value="ECO:0007669"/>
    <property type="project" value="TreeGrafter"/>
</dbReference>
<comment type="catalytic activity">
    <reaction evidence="10">
        <text>an acyl-CoA + a 1,2-diacyl-sn-glycerol = a triacyl-sn-glycerol + CoA</text>
        <dbReference type="Rhea" id="RHEA:10868"/>
        <dbReference type="ChEBI" id="CHEBI:17815"/>
        <dbReference type="ChEBI" id="CHEBI:57287"/>
        <dbReference type="ChEBI" id="CHEBI:58342"/>
        <dbReference type="ChEBI" id="CHEBI:64615"/>
        <dbReference type="EC" id="2.3.1.20"/>
    </reaction>
</comment>
<keyword evidence="6 14" id="KW-0808">Transferase</keyword>
<keyword evidence="8" id="KW-0443">Lipid metabolism</keyword>
<dbReference type="Pfam" id="PF06974">
    <property type="entry name" value="WS_DGAT_C"/>
    <property type="match status" value="1"/>
</dbReference>
<dbReference type="InterPro" id="IPR009721">
    <property type="entry name" value="O-acyltransferase_WSD1_C"/>
</dbReference>
<evidence type="ECO:0000313" key="14">
    <source>
        <dbReference type="EMBL" id="OBI10582.1"/>
    </source>
</evidence>
<keyword evidence="7" id="KW-0319">Glycerol metabolism</keyword>
<feature type="region of interest" description="Disordered" evidence="11">
    <location>
        <begin position="427"/>
        <end position="448"/>
    </location>
</feature>
<feature type="domain" description="O-acyltransferase WSD1-like N-terminal" evidence="12">
    <location>
        <begin position="203"/>
        <end position="237"/>
    </location>
</feature>
<dbReference type="GO" id="GO:0071731">
    <property type="term" value="P:response to nitric oxide"/>
    <property type="evidence" value="ECO:0007669"/>
    <property type="project" value="TreeGrafter"/>
</dbReference>
<evidence type="ECO:0000256" key="1">
    <source>
        <dbReference type="ARBA" id="ARBA00004771"/>
    </source>
</evidence>
<sequence>MAQVRALDTAFLKTHDPDQHIGLAIGAVAIVEGGAPDRQRLEALLAERIRSIPHCTQLLRAHPAHAGWVDCPQFDLAQHVRRVAIPRPGEDTELSRAIAHALERPLSPDRPPWECWVIEGLKGNRWAILMKAHPRLLDGNSPAHLLARLCDDADDTAFANATAAKPISPPPVRRPGWGGALWRASWTATGAVVGAVWPGLQADDRSAAPRRYATVRVPIADVDRVCRRFGVTVNDVALAAATEGFRTVLLGRGEEPRPDSLPALAPTPVRSPYLPVEHDDPVQRLRTVQTRWSEKATGAAQPGGIVESALNSLPTVVRDGVIALLSRLPQRAIVTLATNVPGPRHRLRLMGKTMERLLPIPPTAVQSSTGVAVLSYGDELVFGITAEPGAAFDVKHLAAGIELGVARLVALSQDSVLLFGDRRRKRAPRAFPGRPPGARPPAPGQARY</sequence>
<dbReference type="GO" id="GO:0051701">
    <property type="term" value="P:biological process involved in interaction with host"/>
    <property type="evidence" value="ECO:0007669"/>
    <property type="project" value="TreeGrafter"/>
</dbReference>
<comment type="pathway">
    <text evidence="1">Glycerolipid metabolism; triacylglycerol biosynthesis.</text>
</comment>
<dbReference type="SUPFAM" id="SSF52777">
    <property type="entry name" value="CoA-dependent acyltransferases"/>
    <property type="match status" value="1"/>
</dbReference>
<feature type="compositionally biased region" description="Pro residues" evidence="11">
    <location>
        <begin position="433"/>
        <end position="448"/>
    </location>
</feature>
<evidence type="ECO:0000259" key="13">
    <source>
        <dbReference type="Pfam" id="PF06974"/>
    </source>
</evidence>
<feature type="region of interest" description="Disordered" evidence="11">
    <location>
        <begin position="256"/>
        <end position="276"/>
    </location>
</feature>
<organism evidence="14 15">
    <name type="scientific">Mycobacterium scrofulaceum</name>
    <dbReference type="NCBI Taxonomy" id="1783"/>
    <lineage>
        <taxon>Bacteria</taxon>
        <taxon>Bacillati</taxon>
        <taxon>Actinomycetota</taxon>
        <taxon>Actinomycetes</taxon>
        <taxon>Mycobacteriales</taxon>
        <taxon>Mycobacteriaceae</taxon>
        <taxon>Mycobacterium</taxon>
    </lineage>
</organism>
<dbReference type="EC" id="2.3.1.20" evidence="4"/>
<keyword evidence="5" id="KW-0444">Lipid biosynthesis</keyword>
<evidence type="ECO:0000256" key="2">
    <source>
        <dbReference type="ARBA" id="ARBA00005189"/>
    </source>
</evidence>
<evidence type="ECO:0000256" key="11">
    <source>
        <dbReference type="SAM" id="MobiDB-lite"/>
    </source>
</evidence>
<comment type="similarity">
    <text evidence="3">Belongs to the long-chain O-acyltransferase family.</text>
</comment>
<dbReference type="UniPathway" id="UPA00282"/>
<dbReference type="Pfam" id="PF03007">
    <property type="entry name" value="WS_DGAT_cat"/>
    <property type="match status" value="2"/>
</dbReference>
<dbReference type="GO" id="GO:0004144">
    <property type="term" value="F:diacylglycerol O-acyltransferase activity"/>
    <property type="evidence" value="ECO:0007669"/>
    <property type="project" value="UniProtKB-EC"/>
</dbReference>
<reference evidence="14 15" key="1">
    <citation type="submission" date="2016-06" db="EMBL/GenBank/DDBJ databases">
        <authorList>
            <person name="Kjaerup R.B."/>
            <person name="Dalgaard T.S."/>
            <person name="Juul-Madsen H.R."/>
        </authorList>
    </citation>
    <scope>NUCLEOTIDE SEQUENCE [LARGE SCALE GENOMIC DNA]</scope>
    <source>
        <strain evidence="14 15">E2838</strain>
    </source>
</reference>
<evidence type="ECO:0000256" key="7">
    <source>
        <dbReference type="ARBA" id="ARBA00022798"/>
    </source>
</evidence>
<proteinExistence type="inferred from homology"/>
<dbReference type="EMBL" id="LZJY01000010">
    <property type="protein sequence ID" value="OBI10582.1"/>
    <property type="molecule type" value="Genomic_DNA"/>
</dbReference>
<dbReference type="InterPro" id="IPR045034">
    <property type="entry name" value="O-acyltransferase_WSD1-like"/>
</dbReference>
<comment type="caution">
    <text evidence="14">The sequence shown here is derived from an EMBL/GenBank/DDBJ whole genome shotgun (WGS) entry which is preliminary data.</text>
</comment>
<dbReference type="GO" id="GO:0001666">
    <property type="term" value="P:response to hypoxia"/>
    <property type="evidence" value="ECO:0007669"/>
    <property type="project" value="TreeGrafter"/>
</dbReference>
<feature type="domain" description="O-acyltransferase WSD1-like N-terminal" evidence="12">
    <location>
        <begin position="6"/>
        <end position="170"/>
    </location>
</feature>
<accession>A0A1A2WCR5</accession>
<dbReference type="PANTHER" id="PTHR31650:SF1">
    <property type="entry name" value="WAX ESTER SYNTHASE_DIACYLGLYCEROL ACYLTRANSFERASE 4-RELATED"/>
    <property type="match status" value="1"/>
</dbReference>
<evidence type="ECO:0000256" key="3">
    <source>
        <dbReference type="ARBA" id="ARBA00009587"/>
    </source>
</evidence>
<dbReference type="RefSeq" id="WP_067300612.1">
    <property type="nucleotide sequence ID" value="NZ_LZJY01000010.1"/>
</dbReference>
<gene>
    <name evidence="14" type="ORF">A5679_06455</name>
</gene>
<evidence type="ECO:0000259" key="12">
    <source>
        <dbReference type="Pfam" id="PF03007"/>
    </source>
</evidence>
<dbReference type="GO" id="GO:0019432">
    <property type="term" value="P:triglyceride biosynthetic process"/>
    <property type="evidence" value="ECO:0007669"/>
    <property type="project" value="UniProtKB-UniPathway"/>
</dbReference>
<feature type="domain" description="O-acyltransferase WSD1 C-terminal" evidence="13">
    <location>
        <begin position="274"/>
        <end position="402"/>
    </location>
</feature>
<dbReference type="GO" id="GO:0006071">
    <property type="term" value="P:glycerol metabolic process"/>
    <property type="evidence" value="ECO:0007669"/>
    <property type="project" value="UniProtKB-KW"/>
</dbReference>
<evidence type="ECO:0000256" key="8">
    <source>
        <dbReference type="ARBA" id="ARBA00023098"/>
    </source>
</evidence>
<dbReference type="PANTHER" id="PTHR31650">
    <property type="entry name" value="O-ACYLTRANSFERASE (WSD1-LIKE) FAMILY PROTEIN"/>
    <property type="match status" value="1"/>
</dbReference>
<evidence type="ECO:0000256" key="10">
    <source>
        <dbReference type="ARBA" id="ARBA00048109"/>
    </source>
</evidence>
<evidence type="ECO:0000256" key="4">
    <source>
        <dbReference type="ARBA" id="ARBA00013244"/>
    </source>
</evidence>
<evidence type="ECO:0000256" key="5">
    <source>
        <dbReference type="ARBA" id="ARBA00022516"/>
    </source>
</evidence>
<dbReference type="AlphaFoldDB" id="A0A1A2WCR5"/>